<organism evidence="2 3">
    <name type="scientific">Micromonospora pattaloongensis</name>
    <dbReference type="NCBI Taxonomy" id="405436"/>
    <lineage>
        <taxon>Bacteria</taxon>
        <taxon>Bacillati</taxon>
        <taxon>Actinomycetota</taxon>
        <taxon>Actinomycetes</taxon>
        <taxon>Micromonosporales</taxon>
        <taxon>Micromonosporaceae</taxon>
        <taxon>Micromonospora</taxon>
    </lineage>
</organism>
<evidence type="ECO:0000256" key="1">
    <source>
        <dbReference type="SAM" id="Phobius"/>
    </source>
</evidence>
<dbReference type="AlphaFoldDB" id="A0A1H3S770"/>
<dbReference type="EMBL" id="FNPH01000010">
    <property type="protein sequence ID" value="SDZ33435.1"/>
    <property type="molecule type" value="Genomic_DNA"/>
</dbReference>
<evidence type="ECO:0000313" key="3">
    <source>
        <dbReference type="Proteomes" id="UP000242415"/>
    </source>
</evidence>
<gene>
    <name evidence="2" type="ORF">SAMN05444365_110112</name>
</gene>
<reference evidence="3" key="1">
    <citation type="submission" date="2016-10" db="EMBL/GenBank/DDBJ databases">
        <authorList>
            <person name="Varghese N."/>
            <person name="Submissions S."/>
        </authorList>
    </citation>
    <scope>NUCLEOTIDE SEQUENCE [LARGE SCALE GENOMIC DNA]</scope>
    <source>
        <strain evidence="3">DSM 45245</strain>
    </source>
</reference>
<evidence type="ECO:0000313" key="2">
    <source>
        <dbReference type="EMBL" id="SDZ33435.1"/>
    </source>
</evidence>
<keyword evidence="1" id="KW-1133">Transmembrane helix</keyword>
<dbReference type="Proteomes" id="UP000242415">
    <property type="component" value="Unassembled WGS sequence"/>
</dbReference>
<keyword evidence="3" id="KW-1185">Reference proteome</keyword>
<sequence length="67" mass="7109">MRGWLALAFGLLAVVVGALWTVQGLGYLDGSMMSGRTAWAVIGPLVSLAGLLVLWLALRARRRTPSA</sequence>
<keyword evidence="1" id="KW-0812">Transmembrane</keyword>
<accession>A0A1H3S770</accession>
<name>A0A1H3S770_9ACTN</name>
<dbReference type="STRING" id="405436.SAMN05444365_110112"/>
<dbReference type="RefSeq" id="WP_091560789.1">
    <property type="nucleotide sequence ID" value="NZ_FNPH01000010.1"/>
</dbReference>
<keyword evidence="1" id="KW-0472">Membrane</keyword>
<protein>
    <submittedName>
        <fullName evidence="2">Uncharacterized protein</fullName>
    </submittedName>
</protein>
<proteinExistence type="predicted"/>
<feature type="transmembrane region" description="Helical" evidence="1">
    <location>
        <begin position="37"/>
        <end position="58"/>
    </location>
</feature>